<dbReference type="AlphaFoldDB" id="A0A0E2H4S2"/>
<sequence>MAVDNASQIDAIANDKENACLVLLITDHLNWDNEFEHLKILQDKINAYVAFIESEQYDEIYPNADFKMAMIEIHFKYDVTDNCQKFLQVVQDQLGRIGIKIKAQIS</sequence>
<organism evidence="1 2">
    <name type="scientific">[Clostridium] clostridioforme 90A8</name>
    <dbReference type="NCBI Taxonomy" id="999408"/>
    <lineage>
        <taxon>Bacteria</taxon>
        <taxon>Bacillati</taxon>
        <taxon>Bacillota</taxon>
        <taxon>Clostridia</taxon>
        <taxon>Lachnospirales</taxon>
        <taxon>Lachnospiraceae</taxon>
        <taxon>Enterocloster</taxon>
    </lineage>
</organism>
<comment type="caution">
    <text evidence="1">The sequence shown here is derived from an EMBL/GenBank/DDBJ whole genome shotgun (WGS) entry which is preliminary data.</text>
</comment>
<dbReference type="HOGENOM" id="CLU_144036_0_0_9"/>
<proteinExistence type="predicted"/>
<protein>
    <recommendedName>
        <fullName evidence="3">Branched-chain amino acid ABC transporter substrate-binding protein</fullName>
    </recommendedName>
</protein>
<evidence type="ECO:0000313" key="1">
    <source>
        <dbReference type="EMBL" id="ENZ09015.1"/>
    </source>
</evidence>
<evidence type="ECO:0008006" key="3">
    <source>
        <dbReference type="Google" id="ProtNLM"/>
    </source>
</evidence>
<dbReference type="InterPro" id="IPR046702">
    <property type="entry name" value="DUF6572"/>
</dbReference>
<gene>
    <name evidence="1" type="ORF">HMPREF1090_04609</name>
</gene>
<reference evidence="1 2" key="1">
    <citation type="submission" date="2013-01" db="EMBL/GenBank/DDBJ databases">
        <title>The Genome Sequence of Clostridium clostridioforme 90A8.</title>
        <authorList>
            <consortium name="The Broad Institute Genome Sequencing Platform"/>
            <person name="Earl A."/>
            <person name="Ward D."/>
            <person name="Feldgarden M."/>
            <person name="Gevers D."/>
            <person name="Courvalin P."/>
            <person name="Lambert T."/>
            <person name="Walker B."/>
            <person name="Young S.K."/>
            <person name="Zeng Q."/>
            <person name="Gargeya S."/>
            <person name="Fitzgerald M."/>
            <person name="Haas B."/>
            <person name="Abouelleil A."/>
            <person name="Alvarado L."/>
            <person name="Arachchi H.M."/>
            <person name="Berlin A.M."/>
            <person name="Chapman S.B."/>
            <person name="Dewar J."/>
            <person name="Goldberg J."/>
            <person name="Griggs A."/>
            <person name="Gujja S."/>
            <person name="Hansen M."/>
            <person name="Howarth C."/>
            <person name="Imamovic A."/>
            <person name="Larimer J."/>
            <person name="McCowan C."/>
            <person name="Murphy C."/>
            <person name="Neiman D."/>
            <person name="Pearson M."/>
            <person name="Priest M."/>
            <person name="Roberts A."/>
            <person name="Saif S."/>
            <person name="Shea T."/>
            <person name="Sisk P."/>
            <person name="Sykes S."/>
            <person name="Wortman J."/>
            <person name="Nusbaum C."/>
            <person name="Birren B."/>
        </authorList>
    </citation>
    <scope>NUCLEOTIDE SEQUENCE [LARGE SCALE GENOMIC DNA]</scope>
    <source>
        <strain evidence="1 2">90A8</strain>
    </source>
</reference>
<dbReference type="Proteomes" id="UP000013085">
    <property type="component" value="Unassembled WGS sequence"/>
</dbReference>
<dbReference type="Pfam" id="PF20212">
    <property type="entry name" value="DUF6572"/>
    <property type="match status" value="1"/>
</dbReference>
<name>A0A0E2H4S2_9FIRM</name>
<dbReference type="RefSeq" id="WP_002592086.1">
    <property type="nucleotide sequence ID" value="NZ_KB850986.1"/>
</dbReference>
<dbReference type="EMBL" id="AGYR01000055">
    <property type="protein sequence ID" value="ENZ09015.1"/>
    <property type="molecule type" value="Genomic_DNA"/>
</dbReference>
<accession>A0A0E2H4S2</accession>
<evidence type="ECO:0000313" key="2">
    <source>
        <dbReference type="Proteomes" id="UP000013085"/>
    </source>
</evidence>
<dbReference type="PATRIC" id="fig|999408.3.peg.4954"/>